<protein>
    <submittedName>
        <fullName evidence="1">Uncharacterized protein</fullName>
    </submittedName>
</protein>
<evidence type="ECO:0000313" key="2">
    <source>
        <dbReference type="Proteomes" id="UP000694005"/>
    </source>
</evidence>
<reference evidence="1 2" key="1">
    <citation type="submission" date="2021-07" db="EMBL/GenBank/DDBJ databases">
        <authorList>
            <consortium name="Genoscope - CEA"/>
            <person name="William W."/>
        </authorList>
    </citation>
    <scope>NUCLEOTIDE SEQUENCE [LARGE SCALE GENOMIC DNA]</scope>
</reference>
<accession>A0A8D9DLU8</accession>
<evidence type="ECO:0000313" key="1">
    <source>
        <dbReference type="EMBL" id="CAG7878091.1"/>
    </source>
</evidence>
<sequence>MYMQICNARNEDILYVDINYINLCIVSTTRNITRSGHSLTPRSRFA</sequence>
<organism evidence="1 2">
    <name type="scientific">Brassica campestris</name>
    <name type="common">Field mustard</name>
    <dbReference type="NCBI Taxonomy" id="3711"/>
    <lineage>
        <taxon>Eukaryota</taxon>
        <taxon>Viridiplantae</taxon>
        <taxon>Streptophyta</taxon>
        <taxon>Embryophyta</taxon>
        <taxon>Tracheophyta</taxon>
        <taxon>Spermatophyta</taxon>
        <taxon>Magnoliopsida</taxon>
        <taxon>eudicotyledons</taxon>
        <taxon>Gunneridae</taxon>
        <taxon>Pentapetalae</taxon>
        <taxon>rosids</taxon>
        <taxon>malvids</taxon>
        <taxon>Brassicales</taxon>
        <taxon>Brassicaceae</taxon>
        <taxon>Brassiceae</taxon>
        <taxon>Brassica</taxon>
    </lineage>
</organism>
<gene>
    <name evidence="1" type="ORF">BRAPAZ1V2_A05P46120.2</name>
</gene>
<dbReference type="Proteomes" id="UP000694005">
    <property type="component" value="Chromosome A05"/>
</dbReference>
<dbReference type="AlphaFoldDB" id="A0A8D9DLU8"/>
<name>A0A8D9DLU8_BRACM</name>
<proteinExistence type="predicted"/>
<dbReference type="EMBL" id="LS974621">
    <property type="protein sequence ID" value="CAG7878091.1"/>
    <property type="molecule type" value="Genomic_DNA"/>
</dbReference>
<dbReference type="Gramene" id="A05p46120.2_BraZ1">
    <property type="protein sequence ID" value="A05p46120.2_BraZ1.CDS"/>
    <property type="gene ID" value="A05g46120.2_BraZ1"/>
</dbReference>